<keyword evidence="1" id="KW-0677">Repeat</keyword>
<dbReference type="PANTHER" id="PTHR24174:SF16">
    <property type="entry name" value="CASKIN-2"/>
    <property type="match status" value="1"/>
</dbReference>
<organism evidence="5 6">
    <name type="scientific">Caenorhabditis bovis</name>
    <dbReference type="NCBI Taxonomy" id="2654633"/>
    <lineage>
        <taxon>Eukaryota</taxon>
        <taxon>Metazoa</taxon>
        <taxon>Ecdysozoa</taxon>
        <taxon>Nematoda</taxon>
        <taxon>Chromadorea</taxon>
        <taxon>Rhabditida</taxon>
        <taxon>Rhabditina</taxon>
        <taxon>Rhabditomorpha</taxon>
        <taxon>Rhabditoidea</taxon>
        <taxon>Rhabditidae</taxon>
        <taxon>Peloderinae</taxon>
        <taxon>Caenorhabditis</taxon>
    </lineage>
</organism>
<dbReference type="SUPFAM" id="SSF47769">
    <property type="entry name" value="SAM/Pointed domain"/>
    <property type="match status" value="2"/>
</dbReference>
<dbReference type="OrthoDB" id="5314041at2759"/>
<feature type="domain" description="SAM" evidence="4">
    <location>
        <begin position="117"/>
        <end position="180"/>
    </location>
</feature>
<comment type="caution">
    <text evidence="5">The sequence shown here is derived from an EMBL/GenBank/DDBJ whole genome shotgun (WGS) entry which is preliminary data.</text>
</comment>
<feature type="compositionally biased region" description="Polar residues" evidence="3">
    <location>
        <begin position="1"/>
        <end position="17"/>
    </location>
</feature>
<name>A0A8S1EIN2_9PELO</name>
<dbReference type="InterPro" id="IPR033635">
    <property type="entry name" value="ANKS1/Caskin"/>
</dbReference>
<gene>
    <name evidence="5" type="ORF">CBOVIS_LOCUS2672</name>
</gene>
<feature type="region of interest" description="Disordered" evidence="3">
    <location>
        <begin position="52"/>
        <end position="81"/>
    </location>
</feature>
<dbReference type="CDD" id="cd09498">
    <property type="entry name" value="SAM_caskin1_2_repeat2"/>
    <property type="match status" value="1"/>
</dbReference>
<dbReference type="FunFam" id="1.10.150.50:FF:000071">
    <property type="entry name" value="Caskin, isoform D"/>
    <property type="match status" value="1"/>
</dbReference>
<dbReference type="InterPro" id="IPR013761">
    <property type="entry name" value="SAM/pointed_sf"/>
</dbReference>
<dbReference type="InterPro" id="IPR035498">
    <property type="entry name" value="Caskin1/2_SAM_2"/>
</dbReference>
<sequence length="506" mass="55004">MFPSTSGTPQGLSPSSGESHRVSTGSNSSYGSSGFESLKCSASTSSSFLQTSMHVAESPADSNPSRSSVHSTGSGSASSSLASSSVHALDDSFHSASTAAQTPTVVNVTQMVLNGMPQAEILANWLDSINLSEYLTMFLKQGYDLHTIARIAPEDLIPLGIKSPEHRRKLMADIHSWQIEDVLPNVIPLGGLREWLHQIALVEYIGVLESQGYNTVEEVLNLTWEDFEDIGIKRLGHLKRLGLAIKKIKDHRRTMACRDPVSSPHSPSIAQLSSPMMPRGLDRPILSSSRFNDPPPPAPSSGHFQPKMSAHDKIDYISYSRGGKTAPTPPVRYPSASDASKISGKFDDPLFVEPTPIRLNLVPAGKILSDISKMNKEKEAEREFGFYDSDCPPPPAPLYCEANPLRLLPLRNSMCSNGSASSSEQIPFANENVGTIKPARDSTREALKFDIPMSLPPMVAVETNRDRPESDTAKAYREIDTMMQVLVNDLDSVILSSKSSKESAKK</sequence>
<proteinExistence type="predicted"/>
<dbReference type="PROSITE" id="PS50105">
    <property type="entry name" value="SAM_DOMAIN"/>
    <property type="match status" value="2"/>
</dbReference>
<dbReference type="Gene3D" id="1.10.150.50">
    <property type="entry name" value="Transcription Factor, Ets-1"/>
    <property type="match status" value="2"/>
</dbReference>
<protein>
    <recommendedName>
        <fullName evidence="4">SAM domain-containing protein</fullName>
    </recommendedName>
</protein>
<evidence type="ECO:0000313" key="6">
    <source>
        <dbReference type="Proteomes" id="UP000494206"/>
    </source>
</evidence>
<feature type="compositionally biased region" description="Low complexity" evidence="3">
    <location>
        <begin position="65"/>
        <end position="81"/>
    </location>
</feature>
<feature type="domain" description="SAM" evidence="4">
    <location>
        <begin position="194"/>
        <end position="251"/>
    </location>
</feature>
<dbReference type="AlphaFoldDB" id="A0A8S1EIN2"/>
<dbReference type="Pfam" id="PF00536">
    <property type="entry name" value="SAM_1"/>
    <property type="match status" value="2"/>
</dbReference>
<feature type="compositionally biased region" description="Polar residues" evidence="3">
    <location>
        <begin position="263"/>
        <end position="274"/>
    </location>
</feature>
<evidence type="ECO:0000259" key="4">
    <source>
        <dbReference type="PROSITE" id="PS50105"/>
    </source>
</evidence>
<keyword evidence="2" id="KW-0040">ANK repeat</keyword>
<feature type="region of interest" description="Disordered" evidence="3">
    <location>
        <begin position="1"/>
        <end position="37"/>
    </location>
</feature>
<evidence type="ECO:0000313" key="5">
    <source>
        <dbReference type="EMBL" id="CAB3399573.1"/>
    </source>
</evidence>
<reference evidence="5 6" key="1">
    <citation type="submission" date="2020-04" db="EMBL/GenBank/DDBJ databases">
        <authorList>
            <person name="Laetsch R D."/>
            <person name="Stevens L."/>
            <person name="Kumar S."/>
            <person name="Blaxter L. M."/>
        </authorList>
    </citation>
    <scope>NUCLEOTIDE SEQUENCE [LARGE SCALE GENOMIC DNA]</scope>
</reference>
<dbReference type="InterPro" id="IPR001660">
    <property type="entry name" value="SAM"/>
</dbReference>
<accession>A0A8S1EIN2</accession>
<dbReference type="SMART" id="SM00454">
    <property type="entry name" value="SAM"/>
    <property type="match status" value="2"/>
</dbReference>
<feature type="region of interest" description="Disordered" evidence="3">
    <location>
        <begin position="257"/>
        <end position="307"/>
    </location>
</feature>
<dbReference type="PANTHER" id="PTHR24174">
    <property type="entry name" value="ANKYRIN REPEAT AND STERILE ALPHA MOTIF DOMAIN-CONTAINING PROTEIN 1"/>
    <property type="match status" value="1"/>
</dbReference>
<feature type="compositionally biased region" description="Low complexity" evidence="3">
    <location>
        <begin position="23"/>
        <end position="37"/>
    </location>
</feature>
<evidence type="ECO:0000256" key="1">
    <source>
        <dbReference type="ARBA" id="ARBA00022737"/>
    </source>
</evidence>
<dbReference type="Proteomes" id="UP000494206">
    <property type="component" value="Unassembled WGS sequence"/>
</dbReference>
<keyword evidence="6" id="KW-1185">Reference proteome</keyword>
<dbReference type="EMBL" id="CADEPM010000002">
    <property type="protein sequence ID" value="CAB3399573.1"/>
    <property type="molecule type" value="Genomic_DNA"/>
</dbReference>
<evidence type="ECO:0000256" key="3">
    <source>
        <dbReference type="SAM" id="MobiDB-lite"/>
    </source>
</evidence>
<evidence type="ECO:0000256" key="2">
    <source>
        <dbReference type="ARBA" id="ARBA00023043"/>
    </source>
</evidence>